<evidence type="ECO:0000256" key="1">
    <source>
        <dbReference type="ARBA" id="ARBA00001947"/>
    </source>
</evidence>
<reference evidence="6 7" key="1">
    <citation type="journal article" date="2018" name="Syst. Appl. Microbiol.">
        <title>A new symbiotic nanoarchaeote (Candidatus Nanoclepta minutus) and its host (Zestosphaera tikiterensis gen. nov., sp. nov.) from a New Zealand hot spring.</title>
        <authorList>
            <person name="St John E."/>
            <person name="Liu Y."/>
            <person name="Podar M."/>
            <person name="Stott M.B."/>
            <person name="Meneghin J."/>
            <person name="Chen Z."/>
            <person name="Lagutin K."/>
            <person name="Mitchell K."/>
            <person name="Reysenbach A.L."/>
        </authorList>
    </citation>
    <scope>NUCLEOTIDE SEQUENCE [LARGE SCALE GENOMIC DNA]</scope>
    <source>
        <strain evidence="6">NZ3</strain>
    </source>
</reference>
<proteinExistence type="predicted"/>
<dbReference type="SUPFAM" id="SSF56281">
    <property type="entry name" value="Metallo-hydrolase/oxidoreductase"/>
    <property type="match status" value="1"/>
</dbReference>
<dbReference type="InterPro" id="IPR051453">
    <property type="entry name" value="MBL_Glyoxalase_II"/>
</dbReference>
<feature type="domain" description="Metallo-beta-lactamase" evidence="5">
    <location>
        <begin position="12"/>
        <end position="189"/>
    </location>
</feature>
<keyword evidence="4" id="KW-0862">Zinc</keyword>
<dbReference type="Proteomes" id="UP000244093">
    <property type="component" value="Unassembled WGS sequence"/>
</dbReference>
<dbReference type="GO" id="GO:0016787">
    <property type="term" value="F:hydrolase activity"/>
    <property type="evidence" value="ECO:0007669"/>
    <property type="project" value="UniProtKB-KW"/>
</dbReference>
<gene>
    <name evidence="6" type="ORF">B7O98_07560</name>
</gene>
<evidence type="ECO:0000256" key="3">
    <source>
        <dbReference type="ARBA" id="ARBA00022801"/>
    </source>
</evidence>
<comment type="caution">
    <text evidence="6">The sequence shown here is derived from an EMBL/GenBank/DDBJ whole genome shotgun (WGS) entry which is preliminary data.</text>
</comment>
<keyword evidence="3" id="KW-0378">Hydrolase</keyword>
<name>A0A2R7Y4P7_9CREN</name>
<dbReference type="InterPro" id="IPR036866">
    <property type="entry name" value="RibonucZ/Hydroxyglut_hydro"/>
</dbReference>
<dbReference type="PANTHER" id="PTHR46233">
    <property type="entry name" value="HYDROXYACYLGLUTATHIONE HYDROLASE GLOC"/>
    <property type="match status" value="1"/>
</dbReference>
<protein>
    <recommendedName>
        <fullName evidence="5">Metallo-beta-lactamase domain-containing protein</fullName>
    </recommendedName>
</protein>
<evidence type="ECO:0000313" key="7">
    <source>
        <dbReference type="Proteomes" id="UP000244093"/>
    </source>
</evidence>
<dbReference type="Gene3D" id="3.60.15.10">
    <property type="entry name" value="Ribonuclease Z/Hydroxyacylglutathione hydrolase-like"/>
    <property type="match status" value="1"/>
</dbReference>
<dbReference type="PANTHER" id="PTHR46233:SF3">
    <property type="entry name" value="HYDROXYACYLGLUTATHIONE HYDROLASE GLOC"/>
    <property type="match status" value="1"/>
</dbReference>
<evidence type="ECO:0000313" key="6">
    <source>
        <dbReference type="EMBL" id="PUA32500.1"/>
    </source>
</evidence>
<dbReference type="AlphaFoldDB" id="A0A2R7Y4P7"/>
<dbReference type="EMBL" id="NBVN01000004">
    <property type="protein sequence ID" value="PUA32500.1"/>
    <property type="molecule type" value="Genomic_DNA"/>
</dbReference>
<comment type="cofactor">
    <cofactor evidence="1">
        <name>Zn(2+)</name>
        <dbReference type="ChEBI" id="CHEBI:29105"/>
    </cofactor>
</comment>
<evidence type="ECO:0000259" key="5">
    <source>
        <dbReference type="SMART" id="SM00849"/>
    </source>
</evidence>
<evidence type="ECO:0000256" key="4">
    <source>
        <dbReference type="ARBA" id="ARBA00022833"/>
    </source>
</evidence>
<keyword evidence="2" id="KW-0479">Metal-binding</keyword>
<dbReference type="InterPro" id="IPR001279">
    <property type="entry name" value="Metallo-B-lactamas"/>
</dbReference>
<dbReference type="Pfam" id="PF00753">
    <property type="entry name" value="Lactamase_B"/>
    <property type="match status" value="1"/>
</dbReference>
<dbReference type="GO" id="GO:0046872">
    <property type="term" value="F:metal ion binding"/>
    <property type="evidence" value="ECO:0007669"/>
    <property type="project" value="UniProtKB-KW"/>
</dbReference>
<dbReference type="CDD" id="cd06262">
    <property type="entry name" value="metallo-hydrolase-like_MBL-fold"/>
    <property type="match status" value="1"/>
</dbReference>
<dbReference type="SMART" id="SM00849">
    <property type="entry name" value="Lactamase_B"/>
    <property type="match status" value="1"/>
</dbReference>
<accession>A0A2R7Y4P7</accession>
<evidence type="ECO:0000256" key="2">
    <source>
        <dbReference type="ARBA" id="ARBA00022723"/>
    </source>
</evidence>
<sequence>MKIVKFVLSPLHTNCYVIYSNVEAMAIDPGWPQGVEAIVKFLDDLGLKLKFVVATHGHFDHVLGVAKLKELTDFTFLTHVADLPLIKEAHVLARKLFNVSTSEVPEPDSYVVEGSELSLAGVKLKVLETPGHTMGSITLVGEDVAFTGDTLFKGTIGRVDFPHSSSKAMVESLRKLANLPKNTTLYPGHGEHTRLDEELLRNYYLRKALKKL</sequence>
<organism evidence="6 7">
    <name type="scientific">Zestosphaera tikiterensis</name>
    <dbReference type="NCBI Taxonomy" id="1973259"/>
    <lineage>
        <taxon>Archaea</taxon>
        <taxon>Thermoproteota</taxon>
        <taxon>Thermoprotei</taxon>
        <taxon>Desulfurococcales</taxon>
        <taxon>Desulfurococcaceae</taxon>
        <taxon>Zestosphaera</taxon>
    </lineage>
</organism>